<dbReference type="AlphaFoldDB" id="A0A1A8VXB5"/>
<dbReference type="EMBL" id="FLQV01000402">
    <property type="protein sequence ID" value="SBS92053.1"/>
    <property type="molecule type" value="Genomic_DNA"/>
</dbReference>
<proteinExistence type="predicted"/>
<evidence type="ECO:0000256" key="1">
    <source>
        <dbReference type="SAM" id="Coils"/>
    </source>
</evidence>
<sequence>MEATKSKCTFISNNKEENAKFRKNYEKLIFQQLETETNTPISYSNHGERLPASFTKSVPPPSCHSSIVYTSIKETQIRNKPNIEFVEKIKEVPSYVYQSKNRVIEIPEVTFVDKIQYDPVVVEKLKYVPKEVTKYNIIEKPVIKNIVTEKKVDVLHVQEKISFKDQEIVEEVYHYVDKDNNTYVKDHGSSTKIKRSLVEGDMHRKFDYPAYQPARSSNTNGANVPNVGNYGSNICNNHDNAMYEMHANDVCEMHDSDVYDMQDNAVYDRHDNAVYNMYDNDVFDNQCSRALPPLLEPFGPQVNVEDNKTFENVFVPKVEKVVEVKKKIDIPINLPVPYIVPKPKIIDVDVPVFKFNDKYIPVPVRQKIIPKVTWSDKVYQVDCVIEKPYLVYHDIIKFVPCDSKIMVREYPRGITKINQDELYEVDNLALWMRVNADLKEEKDKLKKKNDNLSDHTCECSDCDSYEEVSNTELNSSQDVSTIKSSNENLSNTMPIHPGHPLEIIHLQNKWIKQDTTKTSELYSEQFLEAHKNAIFNLSTRLPREAEIDIKQIFAKPKEDR</sequence>
<evidence type="ECO:0000313" key="2">
    <source>
        <dbReference type="EMBL" id="SBS84002.1"/>
    </source>
</evidence>
<dbReference type="InterPro" id="IPR022086">
    <property type="entry name" value="IMCp"/>
</dbReference>
<evidence type="ECO:0000313" key="5">
    <source>
        <dbReference type="Proteomes" id="UP000078560"/>
    </source>
</evidence>
<gene>
    <name evidence="3" type="ORF">POVCU1_021800</name>
    <name evidence="2" type="ORF">POVCU2_0023940</name>
</gene>
<evidence type="ECO:0000313" key="3">
    <source>
        <dbReference type="EMBL" id="SBS92053.1"/>
    </source>
</evidence>
<protein>
    <submittedName>
        <fullName evidence="2">Inner membrane complex protein 1b, putative (IMC1b)</fullName>
    </submittedName>
</protein>
<dbReference type="Pfam" id="PF12314">
    <property type="entry name" value="IMCp"/>
    <property type="match status" value="1"/>
</dbReference>
<accession>A0A1A8VXB5</accession>
<keyword evidence="1" id="KW-0175">Coiled coil</keyword>
<reference evidence="2" key="1">
    <citation type="submission" date="2016-05" db="EMBL/GenBank/DDBJ databases">
        <authorList>
            <person name="Lavstsen T."/>
            <person name="Jespersen J.S."/>
        </authorList>
    </citation>
    <scope>NUCLEOTIDE SEQUENCE [LARGE SCALE GENOMIC DNA]</scope>
</reference>
<name>A0A1A8VXB5_PLAOA</name>
<dbReference type="Proteomes" id="UP000078560">
    <property type="component" value="Unassembled WGS sequence"/>
</dbReference>
<evidence type="ECO:0000313" key="4">
    <source>
        <dbReference type="Proteomes" id="UP000078546"/>
    </source>
</evidence>
<dbReference type="Proteomes" id="UP000078546">
    <property type="component" value="Unassembled WGS sequence"/>
</dbReference>
<reference evidence="4 5" key="2">
    <citation type="submission" date="2016-05" db="EMBL/GenBank/DDBJ databases">
        <authorList>
            <person name="Naeem Raeece"/>
        </authorList>
    </citation>
    <scope>NUCLEOTIDE SEQUENCE [LARGE SCALE GENOMIC DNA]</scope>
</reference>
<feature type="coiled-coil region" evidence="1">
    <location>
        <begin position="428"/>
        <end position="458"/>
    </location>
</feature>
<dbReference type="EMBL" id="FLQU01000329">
    <property type="protein sequence ID" value="SBS84002.1"/>
    <property type="molecule type" value="Genomic_DNA"/>
</dbReference>
<organism evidence="2 5">
    <name type="scientific">Plasmodium ovale curtisi</name>
    <dbReference type="NCBI Taxonomy" id="864141"/>
    <lineage>
        <taxon>Eukaryota</taxon>
        <taxon>Sar</taxon>
        <taxon>Alveolata</taxon>
        <taxon>Apicomplexa</taxon>
        <taxon>Aconoidasida</taxon>
        <taxon>Haemosporida</taxon>
        <taxon>Plasmodiidae</taxon>
        <taxon>Plasmodium</taxon>
        <taxon>Plasmodium (Plasmodium)</taxon>
    </lineage>
</organism>